<gene>
    <name evidence="2" type="ORF">KTO63_00190</name>
</gene>
<name>A0A9E2S4N1_9BACT</name>
<keyword evidence="1" id="KW-1133">Transmembrane helix</keyword>
<evidence type="ECO:0000256" key="1">
    <source>
        <dbReference type="SAM" id="Phobius"/>
    </source>
</evidence>
<dbReference type="Proteomes" id="UP000812270">
    <property type="component" value="Unassembled WGS sequence"/>
</dbReference>
<comment type="caution">
    <text evidence="2">The sequence shown here is derived from an EMBL/GenBank/DDBJ whole genome shotgun (WGS) entry which is preliminary data.</text>
</comment>
<sequence length="205" mass="23776">MINILNSYLAQQKSISIPGLGSLYADTVPVVSDFVNHRLLPPQYKYRFDKYFDAPDKEFFLYIASQKNIADFEAIKWYNEFAYDLRANIRNNGSCEWPGIGTFSMESNGEIIFKPYTSDHMMLPNVNAERVIRQDASHAIRVGDREVSNHEMNQLLHGKQRKKRRFLWLAFAIPVLLIAGAATYVFYINNWDPNKVVSYLNNLVR</sequence>
<evidence type="ECO:0008006" key="4">
    <source>
        <dbReference type="Google" id="ProtNLM"/>
    </source>
</evidence>
<keyword evidence="1" id="KW-0472">Membrane</keyword>
<keyword evidence="1" id="KW-0812">Transmembrane</keyword>
<protein>
    <recommendedName>
        <fullName evidence="4">CCDC81-like prokaryotic HU domain-containing protein</fullName>
    </recommendedName>
</protein>
<evidence type="ECO:0000313" key="3">
    <source>
        <dbReference type="Proteomes" id="UP000812270"/>
    </source>
</evidence>
<reference evidence="2" key="1">
    <citation type="submission" date="2021-06" db="EMBL/GenBank/DDBJ databases">
        <authorList>
            <person name="Huq M.A."/>
        </authorList>
    </citation>
    <scope>NUCLEOTIDE SEQUENCE</scope>
    <source>
        <strain evidence="2">MAH-26</strain>
    </source>
</reference>
<dbReference type="RefSeq" id="WP_217789097.1">
    <property type="nucleotide sequence ID" value="NZ_JAHSPG010000001.1"/>
</dbReference>
<dbReference type="AlphaFoldDB" id="A0A9E2S4N1"/>
<evidence type="ECO:0000313" key="2">
    <source>
        <dbReference type="EMBL" id="MBV4355542.1"/>
    </source>
</evidence>
<feature type="transmembrane region" description="Helical" evidence="1">
    <location>
        <begin position="166"/>
        <end position="187"/>
    </location>
</feature>
<organism evidence="2 3">
    <name type="scientific">Pinibacter aurantiacus</name>
    <dbReference type="NCBI Taxonomy" id="2851599"/>
    <lineage>
        <taxon>Bacteria</taxon>
        <taxon>Pseudomonadati</taxon>
        <taxon>Bacteroidota</taxon>
        <taxon>Chitinophagia</taxon>
        <taxon>Chitinophagales</taxon>
        <taxon>Chitinophagaceae</taxon>
        <taxon>Pinibacter</taxon>
    </lineage>
</organism>
<accession>A0A9E2S4N1</accession>
<proteinExistence type="predicted"/>
<keyword evidence="3" id="KW-1185">Reference proteome</keyword>
<dbReference type="EMBL" id="JAHSPG010000001">
    <property type="protein sequence ID" value="MBV4355542.1"/>
    <property type="molecule type" value="Genomic_DNA"/>
</dbReference>